<dbReference type="RefSeq" id="WP_011277005.1">
    <property type="nucleotide sequence ID" value="NZ_BHWZ01000001.1"/>
</dbReference>
<dbReference type="GeneID" id="14550607"/>
<dbReference type="OMA" id="YDCETES"/>
<dbReference type="EMBL" id="CP013694">
    <property type="protein sequence ID" value="ALU29521.1"/>
    <property type="molecule type" value="Genomic_DNA"/>
</dbReference>
<dbReference type="AlphaFoldDB" id="A0A0U3FP99"/>
<dbReference type="STRING" id="1435377.SUSAZ_00365"/>
<name>A0A0U3FP99_9CREN</name>
<dbReference type="Proteomes" id="UP000060043">
    <property type="component" value="Chromosome"/>
</dbReference>
<evidence type="ECO:0000313" key="2">
    <source>
        <dbReference type="EMBL" id="ALU32251.1"/>
    </source>
</evidence>
<dbReference type="PaxDb" id="1435377-SUSAZ_00365"/>
<dbReference type="EMBL" id="CP013695">
    <property type="protein sequence ID" value="ALU32251.1"/>
    <property type="molecule type" value="Genomic_DNA"/>
</dbReference>
<evidence type="ECO:0000313" key="4">
    <source>
        <dbReference type="Proteomes" id="UP000065473"/>
    </source>
</evidence>
<accession>A0A0U3FP99</accession>
<gene>
    <name evidence="1" type="ORF">ATY89_05885</name>
    <name evidence="2" type="ORF">ATZ20_08910</name>
</gene>
<dbReference type="OrthoDB" id="42258at2157"/>
<dbReference type="Proteomes" id="UP000065473">
    <property type="component" value="Chromosome"/>
</dbReference>
<protein>
    <submittedName>
        <fullName evidence="2">Uncharacterized protein</fullName>
    </submittedName>
</protein>
<proteinExistence type="predicted"/>
<evidence type="ECO:0000313" key="3">
    <source>
        <dbReference type="Proteomes" id="UP000060043"/>
    </source>
</evidence>
<sequence length="116" mass="13591">MPPAYFSIFEKLGYCNNSSCVEKIVDEYLKSIINTSTRIDVSELSKTNNQVKFAFTDDDEEEMDEKEFFNFYKFTEALVEKIIQNEIDVDLIVYDLEEKLGKSHPIVIFLKQIIDE</sequence>
<organism evidence="2 3">
    <name type="scientific">Sulfolobus acidocaldarius</name>
    <dbReference type="NCBI Taxonomy" id="2285"/>
    <lineage>
        <taxon>Archaea</taxon>
        <taxon>Thermoproteota</taxon>
        <taxon>Thermoprotei</taxon>
        <taxon>Sulfolobales</taxon>
        <taxon>Sulfolobaceae</taxon>
        <taxon>Sulfolobus</taxon>
    </lineage>
</organism>
<reference evidence="3 4" key="1">
    <citation type="submission" date="2015-12" db="EMBL/GenBank/DDBJ databases">
        <title>A stable core within a dynamic pangenome in Sulfolobus acidocaldarius.</title>
        <authorList>
            <person name="Anderson R."/>
            <person name="Kouris A."/>
            <person name="Seward C."/>
            <person name="Campbell K."/>
            <person name="Whitaker R."/>
        </authorList>
    </citation>
    <scope>NUCLEOTIDE SEQUENCE [LARGE SCALE GENOMIC DNA]</scope>
    <source>
        <strain evidence="1 4">GG12-C01-09</strain>
        <strain evidence="2 3">NG05B_CO5_07</strain>
    </source>
</reference>
<evidence type="ECO:0000313" key="1">
    <source>
        <dbReference type="EMBL" id="ALU29521.1"/>
    </source>
</evidence>